<dbReference type="Proteomes" id="UP000441354">
    <property type="component" value="Unassembled WGS sequence"/>
</dbReference>
<protein>
    <submittedName>
        <fullName evidence="2">DUF2628 domain-containing protein</fullName>
    </submittedName>
</protein>
<name>A0A7V7RK21_9BACI</name>
<feature type="transmembrane region" description="Helical" evidence="1">
    <location>
        <begin position="99"/>
        <end position="117"/>
    </location>
</feature>
<organism evidence="2 3">
    <name type="scientific">Bacillus mesophilum</name>
    <dbReference type="NCBI Taxonomy" id="1071718"/>
    <lineage>
        <taxon>Bacteria</taxon>
        <taxon>Bacillati</taxon>
        <taxon>Bacillota</taxon>
        <taxon>Bacilli</taxon>
        <taxon>Bacillales</taxon>
        <taxon>Bacillaceae</taxon>
        <taxon>Bacillus</taxon>
    </lineage>
</organism>
<feature type="transmembrane region" description="Helical" evidence="1">
    <location>
        <begin position="158"/>
        <end position="179"/>
    </location>
</feature>
<sequence length="180" mass="21007">MNELNDLYFFTLYKIHKIIMSKKGEFLMNEKLKAFVGHDRYEDYYKDKWQKEYSWNWVAFFFTVPWLGYRKMFGQIFAIVALYLVTDSIFYLTADEDTIDLIGAIIGLIVSFIYGFLGNKMYKNKAEKTITHISRLNYSEDDELNEISKKGGASSGGIFTSIGIYILYFLASLVLYSIVI</sequence>
<dbReference type="EMBL" id="WBOT01000005">
    <property type="protein sequence ID" value="KAB2331441.1"/>
    <property type="molecule type" value="Genomic_DNA"/>
</dbReference>
<reference evidence="2 3" key="1">
    <citation type="journal article" date="2014" name="Arch. Microbiol.">
        <title>Bacillus mesophilum sp. nov., strain IITR-54T, a novel 4-chlorobiphenyl dechlorinating bacterium.</title>
        <authorList>
            <person name="Manickam N."/>
            <person name="Singh N.K."/>
            <person name="Bajaj A."/>
            <person name="Kumar R.M."/>
            <person name="Kaur G."/>
            <person name="Kaur N."/>
            <person name="Bala M."/>
            <person name="Kumar A."/>
            <person name="Mayilraj S."/>
        </authorList>
    </citation>
    <scope>NUCLEOTIDE SEQUENCE [LARGE SCALE GENOMIC DNA]</scope>
    <source>
        <strain evidence="2 3">IITR-54</strain>
    </source>
</reference>
<keyword evidence="3" id="KW-1185">Reference proteome</keyword>
<gene>
    <name evidence="2" type="ORF">F7732_16490</name>
</gene>
<keyword evidence="1" id="KW-0812">Transmembrane</keyword>
<proteinExistence type="predicted"/>
<evidence type="ECO:0000313" key="3">
    <source>
        <dbReference type="Proteomes" id="UP000441354"/>
    </source>
</evidence>
<evidence type="ECO:0000256" key="1">
    <source>
        <dbReference type="SAM" id="Phobius"/>
    </source>
</evidence>
<dbReference type="AlphaFoldDB" id="A0A7V7RK21"/>
<dbReference type="Pfam" id="PF10947">
    <property type="entry name" value="DUF2628"/>
    <property type="match status" value="1"/>
</dbReference>
<feature type="transmembrane region" description="Helical" evidence="1">
    <location>
        <begin position="76"/>
        <end position="93"/>
    </location>
</feature>
<accession>A0A7V7RK21</accession>
<comment type="caution">
    <text evidence="2">The sequence shown here is derived from an EMBL/GenBank/DDBJ whole genome shotgun (WGS) entry which is preliminary data.</text>
</comment>
<keyword evidence="1" id="KW-0472">Membrane</keyword>
<keyword evidence="1" id="KW-1133">Transmembrane helix</keyword>
<dbReference type="InterPro" id="IPR024399">
    <property type="entry name" value="DUF2628"/>
</dbReference>
<evidence type="ECO:0000313" key="2">
    <source>
        <dbReference type="EMBL" id="KAB2331441.1"/>
    </source>
</evidence>